<dbReference type="GO" id="GO:0000155">
    <property type="term" value="F:phosphorelay sensor kinase activity"/>
    <property type="evidence" value="ECO:0007669"/>
    <property type="project" value="InterPro"/>
</dbReference>
<dbReference type="AlphaFoldDB" id="J0P2J8"/>
<dbReference type="Gene3D" id="3.30.565.10">
    <property type="entry name" value="Histidine kinase-like ATPase, C-terminal domain"/>
    <property type="match status" value="1"/>
</dbReference>
<dbReference type="SUPFAM" id="SSF47384">
    <property type="entry name" value="Homodimeric domain of signal transducing histidine kinase"/>
    <property type="match status" value="1"/>
</dbReference>
<dbReference type="PRINTS" id="PR00344">
    <property type="entry name" value="BCTRLSENSOR"/>
</dbReference>
<gene>
    <name evidence="11" type="ORF">SapgrDRAFT_2363</name>
</gene>
<evidence type="ECO:0000259" key="10">
    <source>
        <dbReference type="PROSITE" id="PS50109"/>
    </source>
</evidence>
<evidence type="ECO:0000313" key="12">
    <source>
        <dbReference type="Proteomes" id="UP000005113"/>
    </source>
</evidence>
<evidence type="ECO:0000256" key="1">
    <source>
        <dbReference type="ARBA" id="ARBA00000085"/>
    </source>
</evidence>
<dbReference type="InterPro" id="IPR019734">
    <property type="entry name" value="TPR_rpt"/>
</dbReference>
<evidence type="ECO:0000256" key="2">
    <source>
        <dbReference type="ARBA" id="ARBA00012438"/>
    </source>
</evidence>
<evidence type="ECO:0000256" key="7">
    <source>
        <dbReference type="ARBA" id="ARBA00023012"/>
    </source>
</evidence>
<feature type="transmembrane region" description="Helical" evidence="9">
    <location>
        <begin position="399"/>
        <end position="418"/>
    </location>
</feature>
<evidence type="ECO:0000313" key="11">
    <source>
        <dbReference type="EMBL" id="EJF54029.1"/>
    </source>
</evidence>
<dbReference type="SUPFAM" id="SSF55874">
    <property type="entry name" value="ATPase domain of HSP90 chaperone/DNA topoisomerase II/histidine kinase"/>
    <property type="match status" value="1"/>
</dbReference>
<dbReference type="SMART" id="SM00028">
    <property type="entry name" value="TPR"/>
    <property type="match status" value="5"/>
</dbReference>
<dbReference type="GO" id="GO:0000156">
    <property type="term" value="F:phosphorelay response regulator activity"/>
    <property type="evidence" value="ECO:0007669"/>
    <property type="project" value="TreeGrafter"/>
</dbReference>
<comment type="catalytic activity">
    <reaction evidence="1">
        <text>ATP + protein L-histidine = ADP + protein N-phospho-L-histidine.</text>
        <dbReference type="EC" id="2.7.13.3"/>
    </reaction>
</comment>
<dbReference type="InterPro" id="IPR036890">
    <property type="entry name" value="HATPase_C_sf"/>
</dbReference>
<keyword evidence="4" id="KW-0547">Nucleotide-binding</keyword>
<keyword evidence="7" id="KW-0902">Two-component regulatory system</keyword>
<dbReference type="RefSeq" id="WP_002659711.1">
    <property type="nucleotide sequence ID" value="NZ_JH719942.1"/>
</dbReference>
<dbReference type="Gene3D" id="1.10.287.130">
    <property type="match status" value="1"/>
</dbReference>
<protein>
    <recommendedName>
        <fullName evidence="2">histidine kinase</fullName>
        <ecNumber evidence="2">2.7.13.3</ecNumber>
    </recommendedName>
</protein>
<proteinExistence type="predicted"/>
<evidence type="ECO:0000256" key="5">
    <source>
        <dbReference type="ARBA" id="ARBA00022777"/>
    </source>
</evidence>
<dbReference type="SUPFAM" id="SSF48452">
    <property type="entry name" value="TPR-like"/>
    <property type="match status" value="2"/>
</dbReference>
<evidence type="ECO:0000256" key="8">
    <source>
        <dbReference type="SAM" id="Coils"/>
    </source>
</evidence>
<dbReference type="SMART" id="SM00387">
    <property type="entry name" value="HATPase_c"/>
    <property type="match status" value="1"/>
</dbReference>
<feature type="coiled-coil region" evidence="8">
    <location>
        <begin position="371"/>
        <end position="398"/>
    </location>
</feature>
<evidence type="ECO:0000256" key="9">
    <source>
        <dbReference type="SAM" id="Phobius"/>
    </source>
</evidence>
<dbReference type="InterPro" id="IPR011990">
    <property type="entry name" value="TPR-like_helical_dom_sf"/>
</dbReference>
<dbReference type="EC" id="2.7.13.3" evidence="2"/>
<feature type="domain" description="Histidine kinase" evidence="10">
    <location>
        <begin position="448"/>
        <end position="652"/>
    </location>
</feature>
<dbReference type="PANTHER" id="PTHR42878:SF7">
    <property type="entry name" value="SENSOR HISTIDINE KINASE GLRK"/>
    <property type="match status" value="1"/>
</dbReference>
<evidence type="ECO:0000256" key="3">
    <source>
        <dbReference type="ARBA" id="ARBA00022679"/>
    </source>
</evidence>
<reference evidence="12" key="1">
    <citation type="journal article" date="2012" name="Stand. Genomic Sci.">
        <title>Permanent draft genome sequence of the gliding predator Saprospira grandis strain Sa g1 (= HR1).</title>
        <authorList>
            <person name="Mavromatis K."/>
            <person name="Chertkov O."/>
            <person name="Lapidus A."/>
            <person name="Nolan M."/>
            <person name="Lucas S."/>
            <person name="Tice H."/>
            <person name="Del Rio T.G."/>
            <person name="Cheng J.F."/>
            <person name="Han C."/>
            <person name="Tapia R."/>
            <person name="Bruce D."/>
            <person name="Goodwin L.A."/>
            <person name="Pitluck S."/>
            <person name="Huntemann M."/>
            <person name="Liolios K."/>
            <person name="Pagani I."/>
            <person name="Ivanova N."/>
            <person name="Mikhailova N."/>
            <person name="Pati A."/>
            <person name="Chen A."/>
            <person name="Palaniappan K."/>
            <person name="Land M."/>
            <person name="Brambilla E.M."/>
            <person name="Rohde M."/>
            <person name="Spring S."/>
            <person name="Goker M."/>
            <person name="Detter J.C."/>
            <person name="Bristow J."/>
            <person name="Eisen J.A."/>
            <person name="Markowitz V."/>
            <person name="Hugenholtz P."/>
            <person name="Kyrpides N.C."/>
            <person name="Klenk H.P."/>
            <person name="Woyke T."/>
        </authorList>
    </citation>
    <scope>NUCLEOTIDE SEQUENCE [LARGE SCALE GENOMIC DNA]</scope>
    <source>
        <strain evidence="12">DSM 2844</strain>
    </source>
</reference>
<dbReference type="GO" id="GO:0007234">
    <property type="term" value="P:osmosensory signaling via phosphorelay pathway"/>
    <property type="evidence" value="ECO:0007669"/>
    <property type="project" value="TreeGrafter"/>
</dbReference>
<dbReference type="InterPro" id="IPR050351">
    <property type="entry name" value="BphY/WalK/GraS-like"/>
</dbReference>
<dbReference type="Proteomes" id="UP000005113">
    <property type="component" value="Unassembled WGS sequence"/>
</dbReference>
<keyword evidence="9" id="KW-0472">Membrane</keyword>
<keyword evidence="9" id="KW-1133">Transmembrane helix</keyword>
<keyword evidence="8" id="KW-0175">Coiled coil</keyword>
<dbReference type="PROSITE" id="PS50109">
    <property type="entry name" value="HIS_KIN"/>
    <property type="match status" value="1"/>
</dbReference>
<keyword evidence="9" id="KW-0812">Transmembrane</keyword>
<sequence length="741" mass="85559">MKKYLFFIYILALPYFGYSQQASLDSLRAIAAEQLSTEARYAYYKELGRQAEKLRQFEEAFFAYEQGEQLSSALEDWSELVGFISLRGQLLLDREQLLKAMQAFEDAIRLMRDKVSQEEINNYIYIDIGNLYYKRGYGEEAKRYYQYALAGFERQEDVSGISLAYRNLALIYKRLKMADSMFVVLDRSAPYIQEDQLLEQFNLLTYYGFAHHLEEAYDKAVDYAKRALVLAQEHAEQIGPQIGLAHLNLAVYLERDSNYLASVAHYDSALIYLPIKDFILINKASALLRAQNIEAAMNIVRRLDQQERLQAMQENERRKAWEVFMRAYEASKQPQQALFYAKVYNQYLQDRKQAPNMLKELEIGQAAISLKKDIELREQEAELRYEQALREEKEAYNRLYLSALVALLLLLFFLFWLYKQLAKNRSLLRESYAKLQQYSKNQDQLYAILAHDLRRPFGQLLQANQTLAQAVLGSSWQKWGQQAEESAQKLYFLFEELLAWIKQQRGGIRPQLQLHKWEQLQRDLLAPLQLQLADKQISLVVQAPSQAEIYTDAYLLQTILRNLMSNAIRFSPEKGQIRLSLVAKQEGFCLVIQDEGEGLSEEALAHFFEQQSSGNSGLGLSLVQSFVQLLGGKISVESQNGLLISIFLPQEEMGTFAAQQSEQRQFGQAPSVQQLTAASGLRKELEALNAYEVGRLYQLRQEQAADGPIYQALNRLLQLQYQAKTADFEAEKQQLIARLMA</sequence>
<dbReference type="GO" id="GO:0005524">
    <property type="term" value="F:ATP binding"/>
    <property type="evidence" value="ECO:0007669"/>
    <property type="project" value="UniProtKB-KW"/>
</dbReference>
<dbReference type="HOGENOM" id="CLU_374644_0_0_10"/>
<dbReference type="InterPro" id="IPR036097">
    <property type="entry name" value="HisK_dim/P_sf"/>
</dbReference>
<evidence type="ECO:0000256" key="4">
    <source>
        <dbReference type="ARBA" id="ARBA00022741"/>
    </source>
</evidence>
<keyword evidence="5 11" id="KW-0418">Kinase</keyword>
<keyword evidence="6" id="KW-0067">ATP-binding</keyword>
<dbReference type="InterPro" id="IPR003594">
    <property type="entry name" value="HATPase_dom"/>
</dbReference>
<dbReference type="OrthoDB" id="1116352at2"/>
<name>J0P2J8_9BACT</name>
<dbReference type="Pfam" id="PF02518">
    <property type="entry name" value="HATPase_c"/>
    <property type="match status" value="1"/>
</dbReference>
<dbReference type="PANTHER" id="PTHR42878">
    <property type="entry name" value="TWO-COMPONENT HISTIDINE KINASE"/>
    <property type="match status" value="1"/>
</dbReference>
<dbReference type="EMBL" id="JH719942">
    <property type="protein sequence ID" value="EJF54029.1"/>
    <property type="molecule type" value="Genomic_DNA"/>
</dbReference>
<organism evidence="11 12">
    <name type="scientific">Saprospira grandis DSM 2844</name>
    <dbReference type="NCBI Taxonomy" id="694433"/>
    <lineage>
        <taxon>Bacteria</taxon>
        <taxon>Pseudomonadati</taxon>
        <taxon>Bacteroidota</taxon>
        <taxon>Saprospiria</taxon>
        <taxon>Saprospirales</taxon>
        <taxon>Saprospiraceae</taxon>
        <taxon>Saprospira</taxon>
    </lineage>
</organism>
<evidence type="ECO:0000256" key="6">
    <source>
        <dbReference type="ARBA" id="ARBA00022840"/>
    </source>
</evidence>
<accession>J0P2J8</accession>
<dbReference type="Gene3D" id="1.25.40.10">
    <property type="entry name" value="Tetratricopeptide repeat domain"/>
    <property type="match status" value="2"/>
</dbReference>
<dbReference type="InterPro" id="IPR005467">
    <property type="entry name" value="His_kinase_dom"/>
</dbReference>
<dbReference type="GO" id="GO:0030295">
    <property type="term" value="F:protein kinase activator activity"/>
    <property type="evidence" value="ECO:0007669"/>
    <property type="project" value="TreeGrafter"/>
</dbReference>
<dbReference type="InterPro" id="IPR004358">
    <property type="entry name" value="Sig_transdc_His_kin-like_C"/>
</dbReference>
<keyword evidence="3" id="KW-0808">Transferase</keyword>